<proteinExistence type="predicted"/>
<feature type="transmembrane region" description="Helical" evidence="5">
    <location>
        <begin position="197"/>
        <end position="217"/>
    </location>
</feature>
<name>A0A1H1P0K5_9MICO</name>
<dbReference type="EMBL" id="LT629755">
    <property type="protein sequence ID" value="SDS04742.1"/>
    <property type="molecule type" value="Genomic_DNA"/>
</dbReference>
<feature type="transmembrane region" description="Helical" evidence="5">
    <location>
        <begin position="76"/>
        <end position="95"/>
    </location>
</feature>
<dbReference type="RefSeq" id="WP_092669299.1">
    <property type="nucleotide sequence ID" value="NZ_BMDN01000003.1"/>
</dbReference>
<evidence type="ECO:0000313" key="9">
    <source>
        <dbReference type="Proteomes" id="UP000199482"/>
    </source>
</evidence>
<gene>
    <name evidence="7" type="ORF">BCL57_002169</name>
    <name evidence="8" type="ORF">SAMN04489721_0691</name>
</gene>
<feature type="transmembrane region" description="Helical" evidence="5">
    <location>
        <begin position="295"/>
        <end position="314"/>
    </location>
</feature>
<dbReference type="Proteomes" id="UP000199482">
    <property type="component" value="Chromosome I"/>
</dbReference>
<dbReference type="SUPFAM" id="SSF103473">
    <property type="entry name" value="MFS general substrate transporter"/>
    <property type="match status" value="1"/>
</dbReference>
<dbReference type="Gene3D" id="1.20.1720.10">
    <property type="entry name" value="Multidrug resistance protein D"/>
    <property type="match status" value="1"/>
</dbReference>
<comment type="subcellular location">
    <subcellularLocation>
        <location evidence="1">Cell membrane</location>
        <topology evidence="1">Multi-pass membrane protein</topology>
    </subcellularLocation>
</comment>
<evidence type="ECO:0000256" key="5">
    <source>
        <dbReference type="SAM" id="Phobius"/>
    </source>
</evidence>
<dbReference type="PANTHER" id="PTHR23501:SF197">
    <property type="entry name" value="COMD"/>
    <property type="match status" value="1"/>
</dbReference>
<keyword evidence="3 5" id="KW-1133">Transmembrane helix</keyword>
<accession>A0A1H1P0K5</accession>
<feature type="domain" description="Major facilitator superfamily (MFS) profile" evidence="6">
    <location>
        <begin position="11"/>
        <end position="480"/>
    </location>
</feature>
<dbReference type="PRINTS" id="PR01036">
    <property type="entry name" value="TCRTETB"/>
</dbReference>
<reference evidence="9" key="2">
    <citation type="submission" date="2016-10" db="EMBL/GenBank/DDBJ databases">
        <authorList>
            <person name="Varghese N."/>
            <person name="Submissions S."/>
        </authorList>
    </citation>
    <scope>NUCLEOTIDE SEQUENCE [LARGE SCALE GENOMIC DNA]</scope>
    <source>
        <strain evidence="9">CPCC 202695</strain>
    </source>
</reference>
<dbReference type="AlphaFoldDB" id="A0A1H1P0K5"/>
<feature type="transmembrane region" description="Helical" evidence="5">
    <location>
        <begin position="223"/>
        <end position="243"/>
    </location>
</feature>
<feature type="transmembrane region" description="Helical" evidence="5">
    <location>
        <begin position="162"/>
        <end position="185"/>
    </location>
</feature>
<keyword evidence="10" id="KW-1185">Reference proteome</keyword>
<evidence type="ECO:0000256" key="2">
    <source>
        <dbReference type="ARBA" id="ARBA00022692"/>
    </source>
</evidence>
<feature type="transmembrane region" description="Helical" evidence="5">
    <location>
        <begin position="453"/>
        <end position="475"/>
    </location>
</feature>
<feature type="transmembrane region" description="Helical" evidence="5">
    <location>
        <begin position="46"/>
        <end position="64"/>
    </location>
</feature>
<dbReference type="STRING" id="589382.SAMN04489721_0691"/>
<dbReference type="Pfam" id="PF07690">
    <property type="entry name" value="MFS_1"/>
    <property type="match status" value="1"/>
</dbReference>
<dbReference type="Gene3D" id="1.20.1250.20">
    <property type="entry name" value="MFS general substrate transporter like domains"/>
    <property type="match status" value="1"/>
</dbReference>
<feature type="transmembrane region" description="Helical" evidence="5">
    <location>
        <begin position="263"/>
        <end position="283"/>
    </location>
</feature>
<keyword evidence="4 5" id="KW-0472">Membrane</keyword>
<evidence type="ECO:0000313" key="7">
    <source>
        <dbReference type="EMBL" id="MCP2368010.1"/>
    </source>
</evidence>
<reference evidence="8" key="1">
    <citation type="submission" date="2016-10" db="EMBL/GenBank/DDBJ databases">
        <authorList>
            <person name="de Groot N.N."/>
        </authorList>
    </citation>
    <scope>NUCLEOTIDE SEQUENCE [LARGE SCALE GENOMIC DNA]</scope>
    <source>
        <strain evidence="8">CPCC 202695</strain>
    </source>
</reference>
<feature type="transmembrane region" description="Helical" evidence="5">
    <location>
        <begin position="137"/>
        <end position="156"/>
    </location>
</feature>
<dbReference type="InterPro" id="IPR011701">
    <property type="entry name" value="MFS"/>
</dbReference>
<dbReference type="GO" id="GO:0005886">
    <property type="term" value="C:plasma membrane"/>
    <property type="evidence" value="ECO:0007669"/>
    <property type="project" value="UniProtKB-SubCell"/>
</dbReference>
<feature type="transmembrane region" description="Helical" evidence="5">
    <location>
        <begin position="403"/>
        <end position="423"/>
    </location>
</feature>
<dbReference type="GO" id="GO:0022857">
    <property type="term" value="F:transmembrane transporter activity"/>
    <property type="evidence" value="ECO:0007669"/>
    <property type="project" value="InterPro"/>
</dbReference>
<dbReference type="PANTHER" id="PTHR23501">
    <property type="entry name" value="MAJOR FACILITATOR SUPERFAMILY"/>
    <property type="match status" value="1"/>
</dbReference>
<organism evidence="8 9">
    <name type="scientific">Agromyces flavus</name>
    <dbReference type="NCBI Taxonomy" id="589382"/>
    <lineage>
        <taxon>Bacteria</taxon>
        <taxon>Bacillati</taxon>
        <taxon>Actinomycetota</taxon>
        <taxon>Actinomycetes</taxon>
        <taxon>Micrococcales</taxon>
        <taxon>Microbacteriaceae</taxon>
        <taxon>Agromyces</taxon>
    </lineage>
</organism>
<evidence type="ECO:0000313" key="8">
    <source>
        <dbReference type="EMBL" id="SDS04742.1"/>
    </source>
</evidence>
<keyword evidence="2 5" id="KW-0812">Transmembrane</keyword>
<protein>
    <submittedName>
        <fullName evidence="8">Drug resistance transporter, EmrB/QacA subfamily</fullName>
    </submittedName>
    <submittedName>
        <fullName evidence="7">EmrB/QacA subfamily drug resistance transporter</fullName>
    </submittedName>
</protein>
<evidence type="ECO:0000259" key="6">
    <source>
        <dbReference type="PROSITE" id="PS50850"/>
    </source>
</evidence>
<dbReference type="Proteomes" id="UP000893823">
    <property type="component" value="Unassembled WGS sequence"/>
</dbReference>
<dbReference type="EMBL" id="SODL02000003">
    <property type="protein sequence ID" value="MCP2368010.1"/>
    <property type="molecule type" value="Genomic_DNA"/>
</dbReference>
<dbReference type="InterPro" id="IPR036259">
    <property type="entry name" value="MFS_trans_sf"/>
</dbReference>
<sequence length="498" mass="51117">MSLSPLRLRLLVASLLTVAFLGALDHTIVATSLATVAGELGALEQMSWVVVGYTLAGTALFPVLGKLGDLVGPRLVFLTSVAVFLVASLACGFAQDMTQLVIARVAQGMSSAGVQLMSQTIVAYVTTPRQRPRYMSIIGAAFPIAILVGPVLGGVITDYWGWPWVFWINLPFGLAALVLAAFAVPHVETGAPRRFDYGGAVTFTVALVALVLGVTWIGHPGSALAAIVAFAVAGIGLAAFFAIEMRAREPIVPLGFFADRTVAAGVALSAIIGIGLFSVTAYLPTYFQMAYRTSATVSGLVPIATVFGMLVANLGTGWLASRTGRYRGYTIFGTTLASSGLLVMALLPVGTPLWVPMIVMFAVGIGTGAFMSLVIAVVQGAVPRNETGTITATTNLVRQMGSTLGTAVIGGVIGAGVAAQLPASLDASSLTPTLVHGSAPAVQAEVAQIYGDVFVPVFAALAITYAIGIVAAILLPPGRLSDEPAPSATESVTEPAAA</sequence>
<evidence type="ECO:0000256" key="3">
    <source>
        <dbReference type="ARBA" id="ARBA00022989"/>
    </source>
</evidence>
<evidence type="ECO:0000256" key="1">
    <source>
        <dbReference type="ARBA" id="ARBA00004651"/>
    </source>
</evidence>
<dbReference type="PROSITE" id="PS50850">
    <property type="entry name" value="MFS"/>
    <property type="match status" value="1"/>
</dbReference>
<feature type="transmembrane region" description="Helical" evidence="5">
    <location>
        <begin position="326"/>
        <end position="347"/>
    </location>
</feature>
<dbReference type="InterPro" id="IPR020846">
    <property type="entry name" value="MFS_dom"/>
</dbReference>
<dbReference type="OrthoDB" id="7375466at2"/>
<reference evidence="7" key="3">
    <citation type="submission" date="2022-06" db="EMBL/GenBank/DDBJ databases">
        <title>Genomic Encyclopedia of Type Strains, Phase III (KMG-III): the genomes of soil and plant-associated and newly described type strains.</title>
        <authorList>
            <person name="Whitman W."/>
        </authorList>
    </citation>
    <scope>NUCLEOTIDE SEQUENCE</scope>
    <source>
        <strain evidence="7">CPCC 202695</strain>
    </source>
</reference>
<evidence type="ECO:0000256" key="4">
    <source>
        <dbReference type="ARBA" id="ARBA00023136"/>
    </source>
</evidence>
<feature type="transmembrane region" description="Helical" evidence="5">
    <location>
        <begin position="353"/>
        <end position="382"/>
    </location>
</feature>
<evidence type="ECO:0000313" key="10">
    <source>
        <dbReference type="Proteomes" id="UP000893823"/>
    </source>
</evidence>